<dbReference type="KEGG" id="lac:LBA0486"/>
<evidence type="ECO:0000259" key="1">
    <source>
        <dbReference type="Pfam" id="PF01521"/>
    </source>
</evidence>
<keyword evidence="3" id="KW-1185">Reference proteome</keyword>
<dbReference type="BioCyc" id="LACI272621:G1G49-511-MONOMER"/>
<dbReference type="InterPro" id="IPR000361">
    <property type="entry name" value="ATAP_core_dom"/>
</dbReference>
<dbReference type="GeneID" id="93290384"/>
<dbReference type="PDB" id="2QGO">
    <property type="method" value="X-ray"/>
    <property type="resolution" value="2.04 A"/>
    <property type="chains" value="A=2-131"/>
</dbReference>
<accession>Q5FLQ3</accession>
<dbReference type="Pfam" id="PF01521">
    <property type="entry name" value="Fe-S_biosyn"/>
    <property type="match status" value="1"/>
</dbReference>
<sequence length="131" mass="14323">MLNIKFTDNAVDYLKRREILDKILILITDDGGGKYSIQGGSCSMGAHFSIIWLDKVDPDYPVKIANEQNVKIYTSDFDKTMLGPNMVMDYNAGSLSLSSDEGLLDGSVDIGNGAALLKANKNVQMGINRQC</sequence>
<dbReference type="EMBL" id="CP000033">
    <property type="protein sequence ID" value="AAV42371.1"/>
    <property type="molecule type" value="Genomic_DNA"/>
</dbReference>
<proteinExistence type="evidence at protein level"/>
<evidence type="ECO:0000313" key="2">
    <source>
        <dbReference type="EMBL" id="AAV42371.1"/>
    </source>
</evidence>
<dbReference type="SMR" id="Q5FLQ3"/>
<evidence type="ECO:0007829" key="4">
    <source>
        <dbReference type="PDB" id="2QGO"/>
    </source>
</evidence>
<dbReference type="PATRIC" id="fig|272621.13.peg.464"/>
<dbReference type="HOGENOM" id="CLU_141575_1_1_9"/>
<dbReference type="STRING" id="272621.LBA0486"/>
<organism evidence="3">
    <name type="scientific">Lactobacillus acidophilus (strain ATCC 700396 / NCK56 / N2 / NCFM)</name>
    <dbReference type="NCBI Taxonomy" id="272621"/>
    <lineage>
        <taxon>Bacteria</taxon>
        <taxon>Bacillati</taxon>
        <taxon>Bacillota</taxon>
        <taxon>Bacilli</taxon>
        <taxon>Lactobacillales</taxon>
        <taxon>Lactobacillaceae</taxon>
        <taxon>Lactobacillus</taxon>
    </lineage>
</organism>
<dbReference type="EvolutionaryTrace" id="Q5FLQ3"/>
<gene>
    <name evidence="2" type="ordered locus">LBA0486</name>
</gene>
<dbReference type="eggNOG" id="ENOG50309SE">
    <property type="taxonomic scope" value="Bacteria"/>
</dbReference>
<feature type="domain" description="Core" evidence="1">
    <location>
        <begin position="3"/>
        <end position="112"/>
    </location>
</feature>
<reference evidence="4" key="2">
    <citation type="submission" date="2007-06" db="PDB data bank">
        <title>Structural analysis of Fe-S cluster proteins.</title>
        <authorList>
            <person name="Agarwal R."/>
            <person name="Burley S.K."/>
            <person name="Swaminathan S."/>
        </authorList>
    </citation>
    <scope>X-RAY CRYSTALLOGRAPHY (2.04 ANGSTROMS) OF 2-131</scope>
</reference>
<dbReference type="AlphaFoldDB" id="Q5FLQ3"/>
<dbReference type="RefSeq" id="WP_003546185.1">
    <property type="nucleotide sequence ID" value="NC_006814.3"/>
</dbReference>
<name>Q5FLQ3_LACAC</name>
<keyword evidence="4" id="KW-0002">3D-structure</keyword>
<reference evidence="2 3" key="1">
    <citation type="journal article" date="2005" name="Proc. Natl. Acad. Sci. U.S.A.">
        <title>Complete genome sequence of the probiotic lactic acid bacterium Lactobacillus acidophilus NCFM.</title>
        <authorList>
            <person name="Altermann E."/>
            <person name="Russell W.M."/>
            <person name="Azcarate-Peril M.A."/>
            <person name="Barrangou R."/>
            <person name="Buck B.L."/>
            <person name="McAuliffe O."/>
            <person name="Souther N."/>
            <person name="Dobson A."/>
            <person name="Duong T."/>
            <person name="Callanan M."/>
            <person name="Lick S."/>
            <person name="Hamrick A."/>
            <person name="Cano R."/>
            <person name="Klaenhammer T.R."/>
        </authorList>
    </citation>
    <scope>NUCLEOTIDE SEQUENCE [LARGE SCALE GENOMIC DNA]</scope>
    <source>
        <strain evidence="3">ATCC 700396 / NCK56 / N2 / NCFM</strain>
    </source>
</reference>
<dbReference type="SUPFAM" id="SSF89360">
    <property type="entry name" value="HesB-like domain"/>
    <property type="match status" value="1"/>
</dbReference>
<dbReference type="OrthoDB" id="2187371at2"/>
<dbReference type="PDBsum" id="2QGO"/>
<dbReference type="Proteomes" id="UP000006381">
    <property type="component" value="Chromosome"/>
</dbReference>
<dbReference type="InterPro" id="IPR035903">
    <property type="entry name" value="HesB-like_dom_sf"/>
</dbReference>
<protein>
    <recommendedName>
        <fullName evidence="1">Core domain-containing protein</fullName>
    </recommendedName>
</protein>
<dbReference type="Gene3D" id="2.60.300.12">
    <property type="entry name" value="HesB-like domain"/>
    <property type="match status" value="1"/>
</dbReference>
<evidence type="ECO:0000313" key="3">
    <source>
        <dbReference type="Proteomes" id="UP000006381"/>
    </source>
</evidence>